<dbReference type="PRINTS" id="PR00843">
    <property type="entry name" value="GLHYDRLASE30"/>
</dbReference>
<evidence type="ECO:0000256" key="4">
    <source>
        <dbReference type="RuleBase" id="RU361188"/>
    </source>
</evidence>
<dbReference type="Gene3D" id="2.60.40.1180">
    <property type="entry name" value="Golgi alpha-mannosidase II"/>
    <property type="match status" value="1"/>
</dbReference>
<dbReference type="PANTHER" id="PTHR11069:SF23">
    <property type="entry name" value="LYSOSOMAL ACID GLUCOSYLCERAMIDASE"/>
    <property type="match status" value="1"/>
</dbReference>
<evidence type="ECO:0000259" key="5">
    <source>
        <dbReference type="Pfam" id="PF02055"/>
    </source>
</evidence>
<dbReference type="Proteomes" id="UP000365705">
    <property type="component" value="Unassembled WGS sequence"/>
</dbReference>
<evidence type="ECO:0000313" key="7">
    <source>
        <dbReference type="Proteomes" id="UP000365705"/>
    </source>
</evidence>
<accession>A0A508YER8</accession>
<reference evidence="6 7" key="1">
    <citation type="submission" date="2019-06" db="EMBL/GenBank/DDBJ databases">
        <authorList>
            <person name="Rodrigo-Torres L."/>
            <person name="Arahal R. D."/>
            <person name="Lucena T."/>
        </authorList>
    </citation>
    <scope>NUCLEOTIDE SEQUENCE [LARGE SCALE GENOMIC DNA]</scope>
    <source>
        <strain evidence="6 7">INIA P508</strain>
    </source>
</reference>
<name>A0A508YER8_LIMMU</name>
<keyword evidence="3 4" id="KW-0378">Hydrolase</keyword>
<protein>
    <recommendedName>
        <fullName evidence="5">Glycosyl hydrolase family 30 TIM-barrel domain-containing protein</fullName>
    </recommendedName>
</protein>
<dbReference type="PANTHER" id="PTHR11069">
    <property type="entry name" value="GLUCOSYLCERAMIDASE"/>
    <property type="match status" value="1"/>
</dbReference>
<feature type="domain" description="Glycosyl hydrolase family 30 TIM-barrel" evidence="5">
    <location>
        <begin position="53"/>
        <end position="370"/>
    </location>
</feature>
<dbReference type="GO" id="GO:0004348">
    <property type="term" value="F:glucosylceramidase activity"/>
    <property type="evidence" value="ECO:0007669"/>
    <property type="project" value="InterPro"/>
</dbReference>
<keyword evidence="4" id="KW-0326">Glycosidase</keyword>
<dbReference type="RefSeq" id="WP_143112547.1">
    <property type="nucleotide sequence ID" value="NZ_CABFNH010000001.1"/>
</dbReference>
<dbReference type="AlphaFoldDB" id="A0A508YER8"/>
<dbReference type="Gene3D" id="3.20.20.80">
    <property type="entry name" value="Glycosidases"/>
    <property type="match status" value="1"/>
</dbReference>
<dbReference type="SUPFAM" id="SSF51445">
    <property type="entry name" value="(Trans)glycosidases"/>
    <property type="match status" value="1"/>
</dbReference>
<dbReference type="InterPro" id="IPR013780">
    <property type="entry name" value="Glyco_hydro_b"/>
</dbReference>
<proteinExistence type="inferred from homology"/>
<organism evidence="6 7">
    <name type="scientific">Limosilactobacillus mucosae</name>
    <name type="common">Lactobacillus mucosae</name>
    <dbReference type="NCBI Taxonomy" id="97478"/>
    <lineage>
        <taxon>Bacteria</taxon>
        <taxon>Bacillati</taxon>
        <taxon>Bacillota</taxon>
        <taxon>Bacilli</taxon>
        <taxon>Lactobacillales</taxon>
        <taxon>Lactobacillaceae</taxon>
        <taxon>Limosilactobacillus</taxon>
    </lineage>
</organism>
<comment type="similarity">
    <text evidence="1 4">Belongs to the glycosyl hydrolase 30 family.</text>
</comment>
<dbReference type="EMBL" id="CABFNH010000001">
    <property type="protein sequence ID" value="VTZ88042.1"/>
    <property type="molecule type" value="Genomic_DNA"/>
</dbReference>
<gene>
    <name evidence="6" type="ORF">LMUP508_00151</name>
</gene>
<evidence type="ECO:0000256" key="2">
    <source>
        <dbReference type="ARBA" id="ARBA00022729"/>
    </source>
</evidence>
<dbReference type="Pfam" id="PF02055">
    <property type="entry name" value="Glyco_hydro_30"/>
    <property type="match status" value="1"/>
</dbReference>
<keyword evidence="2" id="KW-0732">Signal</keyword>
<dbReference type="InterPro" id="IPR017853">
    <property type="entry name" value="GH"/>
</dbReference>
<evidence type="ECO:0000256" key="1">
    <source>
        <dbReference type="ARBA" id="ARBA00005382"/>
    </source>
</evidence>
<evidence type="ECO:0000313" key="6">
    <source>
        <dbReference type="EMBL" id="VTZ88042.1"/>
    </source>
</evidence>
<dbReference type="InterPro" id="IPR001139">
    <property type="entry name" value="Glyco_hydro_30"/>
</dbReference>
<dbReference type="GO" id="GO:0016020">
    <property type="term" value="C:membrane"/>
    <property type="evidence" value="ECO:0007669"/>
    <property type="project" value="GOC"/>
</dbReference>
<sequence length="513" mass="57857">MSNNFKNEYWTVTAGDLSSKRYRIEAPEYSNTPTNDVYKIVVDQSVKYQDWIGVGAAITDASAKLIWNQTANQRHDLLEELFSPEKGNFSVIRIPIGACDFSSQNYYSYDDLPFGSNDHDLKYFSIGEGKPGTSNATKDLKYIIPVLQEILMINPAVKIIASPWSGPAWIKNSGQLTMGGHLRFGEFTGNGFADKDRFESVYANYFIKYLQSYASYGIPIYALTIQNEPSNAAMWPAMIWTFKELAEFGYHYLRPALDKTFPETKLFYWDGSLNTLDKPLSNYITQTQASAFDGFAFHTYDAPYTNLFNASREFPNWKLVMTERRCLFKDTIEDASHIMMGLIGNWLVRQGLSSITLWNLALDERGLPNAAGSTGRRGVITIDHQTGKVQRNLEYYMLRNLSQDVPNGKLIKSSSYSATGYTGYLTSTAFLEDDNSIAVQIYNPTGNPLKAALNIVGHSHMWQIFSVPAWGTVTVHKSNFSMNESNPRTDEEFELHPTKLNLSDDVAPGKETK</sequence>
<dbReference type="InterPro" id="IPR033453">
    <property type="entry name" value="Glyco_hydro_30_TIM-barrel"/>
</dbReference>
<dbReference type="GO" id="GO:0006680">
    <property type="term" value="P:glucosylceramide catabolic process"/>
    <property type="evidence" value="ECO:0007669"/>
    <property type="project" value="TreeGrafter"/>
</dbReference>
<evidence type="ECO:0000256" key="3">
    <source>
        <dbReference type="ARBA" id="ARBA00022801"/>
    </source>
</evidence>